<dbReference type="AlphaFoldDB" id="A0A0D5A2I5"/>
<evidence type="ECO:0000259" key="1">
    <source>
        <dbReference type="Pfam" id="PF07176"/>
    </source>
</evidence>
<proteinExistence type="predicted"/>
<reference evidence="2" key="1">
    <citation type="submission" date="2014-06" db="EMBL/GenBank/DDBJ databases">
        <authorList>
            <person name="Berube P.M."/>
        </authorList>
    </citation>
    <scope>NUCLEOTIDE SEQUENCE</scope>
    <source>
        <strain evidence="2">P0902-H212</strain>
    </source>
</reference>
<accession>A0A0D5A2I5</accession>
<sequence>MKFKFIFLVILFFNQSAKGAENLFLYKGTFSRSIKIEELSKFKLTKKPSNKLKNLIKITGQKEKNLHKILSTKIEFPIKISSKLMNSKIGEVFLSRLSKIIHPNKISNIKLSTKAMRSGLLIGSFNNNQKINLLDFLKAYPNKNIAFDLNALSKTLKKVESLKELIEFYADSPFKKLKDGRSST</sequence>
<dbReference type="Pfam" id="PF07176">
    <property type="entry name" value="DUF1400"/>
    <property type="match status" value="1"/>
</dbReference>
<feature type="domain" description="DUF1400" evidence="1">
    <location>
        <begin position="20"/>
        <end position="148"/>
    </location>
</feature>
<gene>
    <name evidence="2" type="ORF">FA02_0338</name>
</gene>
<dbReference type="EMBL" id="KJ947870">
    <property type="protein sequence ID" value="AJW30604.1"/>
    <property type="molecule type" value="Genomic_DNA"/>
</dbReference>
<name>A0A0D5A2I5_PROMR</name>
<evidence type="ECO:0000313" key="2">
    <source>
        <dbReference type="EMBL" id="AJW30604.1"/>
    </source>
</evidence>
<organism evidence="2">
    <name type="scientific">Prochlorococcus marinus str. P0902-H212</name>
    <dbReference type="NCBI Taxonomy" id="1620696"/>
    <lineage>
        <taxon>Bacteria</taxon>
        <taxon>Bacillati</taxon>
        <taxon>Cyanobacteriota</taxon>
        <taxon>Cyanophyceae</taxon>
        <taxon>Synechococcales</taxon>
        <taxon>Prochlorococcaceae</taxon>
        <taxon>Prochlorococcus</taxon>
    </lineage>
</organism>
<dbReference type="InterPro" id="IPR010802">
    <property type="entry name" value="DUF1400"/>
</dbReference>
<protein>
    <recommendedName>
        <fullName evidence="1">DUF1400 domain-containing protein</fullName>
    </recommendedName>
</protein>